<evidence type="ECO:0000256" key="3">
    <source>
        <dbReference type="SAM" id="Phobius"/>
    </source>
</evidence>
<dbReference type="OrthoDB" id="21589at2759"/>
<gene>
    <name evidence="4" type="ORF">BAUCODRAFT_38352</name>
</gene>
<keyword evidence="3" id="KW-0812">Transmembrane</keyword>
<dbReference type="HOGENOM" id="CLU_019096_0_0_1"/>
<feature type="region of interest" description="Disordered" evidence="2">
    <location>
        <begin position="79"/>
        <end position="160"/>
    </location>
</feature>
<keyword evidence="5" id="KW-1185">Reference proteome</keyword>
<dbReference type="EMBL" id="KB445562">
    <property type="protein sequence ID" value="EMC92316.1"/>
    <property type="molecule type" value="Genomic_DNA"/>
</dbReference>
<keyword evidence="1" id="KW-0175">Coiled coil</keyword>
<reference evidence="4 5" key="1">
    <citation type="journal article" date="2012" name="PLoS Pathog.">
        <title>Diverse lifestyles and strategies of plant pathogenesis encoded in the genomes of eighteen Dothideomycetes fungi.</title>
        <authorList>
            <person name="Ohm R.A."/>
            <person name="Feau N."/>
            <person name="Henrissat B."/>
            <person name="Schoch C.L."/>
            <person name="Horwitz B.A."/>
            <person name="Barry K.W."/>
            <person name="Condon B.J."/>
            <person name="Copeland A.C."/>
            <person name="Dhillon B."/>
            <person name="Glaser F."/>
            <person name="Hesse C.N."/>
            <person name="Kosti I."/>
            <person name="LaButti K."/>
            <person name="Lindquist E.A."/>
            <person name="Lucas S."/>
            <person name="Salamov A.A."/>
            <person name="Bradshaw R.E."/>
            <person name="Ciuffetti L."/>
            <person name="Hamelin R.C."/>
            <person name="Kema G.H.J."/>
            <person name="Lawrence C."/>
            <person name="Scott J.A."/>
            <person name="Spatafora J.W."/>
            <person name="Turgeon B.G."/>
            <person name="de Wit P.J.G.M."/>
            <person name="Zhong S."/>
            <person name="Goodwin S.B."/>
            <person name="Grigoriev I.V."/>
        </authorList>
    </citation>
    <scope>NUCLEOTIDE SEQUENCE [LARGE SCALE GENOMIC DNA]</scope>
    <source>
        <strain evidence="4 5">UAMH 10762</strain>
    </source>
</reference>
<feature type="region of interest" description="Disordered" evidence="2">
    <location>
        <begin position="600"/>
        <end position="631"/>
    </location>
</feature>
<evidence type="ECO:0000313" key="4">
    <source>
        <dbReference type="EMBL" id="EMC92316.1"/>
    </source>
</evidence>
<protein>
    <recommendedName>
        <fullName evidence="6">Transmembrane protein</fullName>
    </recommendedName>
</protein>
<feature type="region of interest" description="Disordered" evidence="2">
    <location>
        <begin position="272"/>
        <end position="320"/>
    </location>
</feature>
<organism evidence="4 5">
    <name type="scientific">Baudoinia panamericana (strain UAMH 10762)</name>
    <name type="common">Angels' share fungus</name>
    <name type="synonym">Baudoinia compniacensis (strain UAMH 10762)</name>
    <dbReference type="NCBI Taxonomy" id="717646"/>
    <lineage>
        <taxon>Eukaryota</taxon>
        <taxon>Fungi</taxon>
        <taxon>Dikarya</taxon>
        <taxon>Ascomycota</taxon>
        <taxon>Pezizomycotina</taxon>
        <taxon>Dothideomycetes</taxon>
        <taxon>Dothideomycetidae</taxon>
        <taxon>Mycosphaerellales</taxon>
        <taxon>Teratosphaeriaceae</taxon>
        <taxon>Baudoinia</taxon>
    </lineage>
</organism>
<feature type="coiled-coil region" evidence="1">
    <location>
        <begin position="219"/>
        <end position="264"/>
    </location>
</feature>
<dbReference type="KEGG" id="bcom:BAUCODRAFT_38352"/>
<dbReference type="GeneID" id="19113511"/>
<dbReference type="AlphaFoldDB" id="M2M7L3"/>
<keyword evidence="3" id="KW-0472">Membrane</keyword>
<evidence type="ECO:0000313" key="5">
    <source>
        <dbReference type="Proteomes" id="UP000011761"/>
    </source>
</evidence>
<dbReference type="Proteomes" id="UP000011761">
    <property type="component" value="Unassembled WGS sequence"/>
</dbReference>
<evidence type="ECO:0008006" key="6">
    <source>
        <dbReference type="Google" id="ProtNLM"/>
    </source>
</evidence>
<evidence type="ECO:0000256" key="1">
    <source>
        <dbReference type="SAM" id="Coils"/>
    </source>
</evidence>
<feature type="region of interest" description="Disordered" evidence="2">
    <location>
        <begin position="505"/>
        <end position="549"/>
    </location>
</feature>
<dbReference type="RefSeq" id="XP_007680385.1">
    <property type="nucleotide sequence ID" value="XM_007682195.1"/>
</dbReference>
<feature type="compositionally biased region" description="Low complexity" evidence="2">
    <location>
        <begin position="287"/>
        <end position="301"/>
    </location>
</feature>
<feature type="transmembrane region" description="Helical" evidence="3">
    <location>
        <begin position="470"/>
        <end position="488"/>
    </location>
</feature>
<dbReference type="eggNOG" id="ENOG502SAFQ">
    <property type="taxonomic scope" value="Eukaryota"/>
</dbReference>
<proteinExistence type="predicted"/>
<sequence length="631" mass="68948">MNQQPQQPRQLPPQLPVPPGFMQNPFVGLQGFPQVHGGLMPPQHFFGVPPHAPPQMMGGVPGIPFAQRPGQPPMFAQAVAHHQQQRAAMGMQGLQAPRREQGAPQADGATPQPVDLQANDTNGQPQPPGDGQGQPHTTQAVPGQHFPQPHHRPVSGQGFHFEGVRADGQRVQIHQQTLQFPAQPLNLGIAALPQMPPLFPLAQPLQQAPPQNNGGFTALDRARDNLAEMRRVLDRMQARTGGTEEEQRTEVADLQERLRRVNDYVDPFHVHGLPRAGANTSNTGREAAAPAEAPVQQAQQPQPLPPPPSFTQAPLFRNPLFGNPIQMQQQQPTQRAMSSNEATCYLLSGPQGPQALLFSPQHGTYIGTLANSVSPPTQPRTTLHAATATTPQAGQQGAQGFQQAPRADHAVAAGGQQVLDVAGGQQQVQAAAADPMGPMQPMLNHMWLLLRVLIFAYFLLGSNMGWRRPAALMMIGFGFWMIRAGLFGEGGVIRRWWEGVMQIEQQRPAQQGQQHGQPQGEGATDGQEQAAQQDGGARQAAARGAMPTPEQVAQRLLNEHNQRGNARAQQLREYTRPVERAIALFFASLVPGIGEAQVRAREAEERRRNEEEVAARRREEEERQRPQEEVR</sequence>
<feature type="compositionally biased region" description="Low complexity" evidence="2">
    <location>
        <begin position="79"/>
        <end position="88"/>
    </location>
</feature>
<accession>M2M7L3</accession>
<feature type="transmembrane region" description="Helical" evidence="3">
    <location>
        <begin position="446"/>
        <end position="464"/>
    </location>
</feature>
<keyword evidence="3" id="KW-1133">Transmembrane helix</keyword>
<evidence type="ECO:0000256" key="2">
    <source>
        <dbReference type="SAM" id="MobiDB-lite"/>
    </source>
</evidence>
<name>M2M7L3_BAUPA</name>
<feature type="compositionally biased region" description="Low complexity" evidence="2">
    <location>
        <begin position="505"/>
        <end position="545"/>
    </location>
</feature>